<feature type="binding site" evidence="5">
    <location>
        <position position="222"/>
    </location>
    <ligand>
        <name>Fe cation</name>
        <dbReference type="ChEBI" id="CHEBI:24875"/>
        <note>catalytic</note>
    </ligand>
</feature>
<evidence type="ECO:0000256" key="5">
    <source>
        <dbReference type="PIRSR" id="PIRSR604294-1"/>
    </source>
</evidence>
<keyword evidence="4 5" id="KW-0408">Iron</keyword>
<evidence type="ECO:0000256" key="3">
    <source>
        <dbReference type="ARBA" id="ARBA00023002"/>
    </source>
</evidence>
<feature type="binding site" evidence="5">
    <location>
        <position position="286"/>
    </location>
    <ligand>
        <name>Fe cation</name>
        <dbReference type="ChEBI" id="CHEBI:24875"/>
        <note>catalytic</note>
    </ligand>
</feature>
<evidence type="ECO:0000313" key="7">
    <source>
        <dbReference type="EMBL" id="MBT2187398.1"/>
    </source>
</evidence>
<proteinExistence type="inferred from homology"/>
<dbReference type="GO" id="GO:0016121">
    <property type="term" value="P:carotene catabolic process"/>
    <property type="evidence" value="ECO:0007669"/>
    <property type="project" value="TreeGrafter"/>
</dbReference>
<keyword evidence="6" id="KW-0223">Dioxygenase</keyword>
<dbReference type="AlphaFoldDB" id="A0A9X1DDA5"/>
<keyword evidence="2 5" id="KW-0479">Metal-binding</keyword>
<accession>A0A9X1DDA5</accession>
<dbReference type="InterPro" id="IPR004294">
    <property type="entry name" value="Carotenoid_Oase"/>
</dbReference>
<dbReference type="PANTHER" id="PTHR10543">
    <property type="entry name" value="BETA-CAROTENE DIOXYGENASE"/>
    <property type="match status" value="1"/>
</dbReference>
<organism evidence="7 8">
    <name type="scientific">Sphingobium nicotianae</name>
    <dbReference type="NCBI Taxonomy" id="2782607"/>
    <lineage>
        <taxon>Bacteria</taxon>
        <taxon>Pseudomonadati</taxon>
        <taxon>Pseudomonadota</taxon>
        <taxon>Alphaproteobacteria</taxon>
        <taxon>Sphingomonadales</taxon>
        <taxon>Sphingomonadaceae</taxon>
        <taxon>Sphingobium</taxon>
    </lineage>
</organism>
<comment type="cofactor">
    <cofactor evidence="5 6">
        <name>Fe(2+)</name>
        <dbReference type="ChEBI" id="CHEBI:29033"/>
    </cofactor>
    <text evidence="5 6">Binds 1 Fe(2+) ion per subunit.</text>
</comment>
<evidence type="ECO:0000256" key="2">
    <source>
        <dbReference type="ARBA" id="ARBA00022723"/>
    </source>
</evidence>
<dbReference type="Proteomes" id="UP001138757">
    <property type="component" value="Unassembled WGS sequence"/>
</dbReference>
<keyword evidence="3 6" id="KW-0560">Oxidoreductase</keyword>
<evidence type="ECO:0000256" key="4">
    <source>
        <dbReference type="ARBA" id="ARBA00023004"/>
    </source>
</evidence>
<comment type="caution">
    <text evidence="7">The sequence shown here is derived from an EMBL/GenBank/DDBJ whole genome shotgun (WGS) entry which is preliminary data.</text>
</comment>
<evidence type="ECO:0000256" key="1">
    <source>
        <dbReference type="ARBA" id="ARBA00006787"/>
    </source>
</evidence>
<feature type="binding site" evidence="5">
    <location>
        <position position="462"/>
    </location>
    <ligand>
        <name>Fe cation</name>
        <dbReference type="ChEBI" id="CHEBI:24875"/>
        <note>catalytic</note>
    </ligand>
</feature>
<gene>
    <name evidence="7" type="ORF">KK488_10615</name>
</gene>
<dbReference type="EC" id="1.13.11.-" evidence="6"/>
<feature type="binding site" evidence="5">
    <location>
        <position position="171"/>
    </location>
    <ligand>
        <name>Fe cation</name>
        <dbReference type="ChEBI" id="CHEBI:24875"/>
        <note>catalytic</note>
    </ligand>
</feature>
<keyword evidence="8" id="KW-1185">Reference proteome</keyword>
<dbReference type="EMBL" id="JAHGAW010000006">
    <property type="protein sequence ID" value="MBT2187398.1"/>
    <property type="molecule type" value="Genomic_DNA"/>
</dbReference>
<dbReference type="Pfam" id="PF03055">
    <property type="entry name" value="RPE65"/>
    <property type="match status" value="1"/>
</dbReference>
<dbReference type="GO" id="GO:0010436">
    <property type="term" value="F:carotenoid dioxygenase activity"/>
    <property type="evidence" value="ECO:0007669"/>
    <property type="project" value="TreeGrafter"/>
</dbReference>
<sequence>MVESIHFPDIELYTGWGEPMRADIALRGLELISGAIPDGIEGALYRVGADRQYPSGRTDDIFIDGEGQMHMFRFKDNQVDYVVKWVETERYKRQKAARRGLFGRYRNRYTIDESVKDVHLGTANTTAMFHAGHLYSLKEDDLPYEIDPDTLETKGRVDFNGLISSETFTAHPKVDPITNELLAFGYQAKGDATKDFVFYVFDADRKIKTEIWFEMPYAACVHDFAITDEWVVVPFFPLITDLDVVKAGGPYYQWHPDEPVHVALVPRYGKAEDIRWFKGPTGSAGHMMNAYRDGTRIHLDICYYEGNCFPFFTTPSGETTEGVPPFLTRMTFDLASNDDGFTKQRLLNIPCEMPRTDDRYQGRPYRYGYVIARSMDGSSGMGKFDHQTGEIDIWRPGPGDSVQEAQFVPRTPDAPEGDGWLLCLVSRVSQNRSDLAILDAKNPSAGPVALLKLPIRVRATFHGTWVPEETLRSGQYRMSLGEVA</sequence>
<comment type="similarity">
    <text evidence="1 6">Belongs to the carotenoid oxygenase family.</text>
</comment>
<name>A0A9X1DDA5_9SPHN</name>
<dbReference type="PANTHER" id="PTHR10543:SF89">
    <property type="entry name" value="CAROTENOID 9,10(9',10')-CLEAVAGE DIOXYGENASE 1"/>
    <property type="match status" value="1"/>
</dbReference>
<dbReference type="GO" id="GO:0046872">
    <property type="term" value="F:metal ion binding"/>
    <property type="evidence" value="ECO:0007669"/>
    <property type="project" value="UniProtKB-KW"/>
</dbReference>
<evidence type="ECO:0000256" key="6">
    <source>
        <dbReference type="RuleBase" id="RU364048"/>
    </source>
</evidence>
<evidence type="ECO:0000313" key="8">
    <source>
        <dbReference type="Proteomes" id="UP001138757"/>
    </source>
</evidence>
<reference evidence="7" key="1">
    <citation type="submission" date="2021-05" db="EMBL/GenBank/DDBJ databases">
        <title>Genome of Sphingobium sp. strain.</title>
        <authorList>
            <person name="Fan R."/>
        </authorList>
    </citation>
    <scope>NUCLEOTIDE SEQUENCE</scope>
    <source>
        <strain evidence="7">H33</strain>
    </source>
</reference>
<dbReference type="RefSeq" id="WP_214623304.1">
    <property type="nucleotide sequence ID" value="NZ_JAHGAW010000006.1"/>
</dbReference>
<protein>
    <recommendedName>
        <fullName evidence="6">Dioxygenase</fullName>
        <ecNumber evidence="6">1.13.11.-</ecNumber>
    </recommendedName>
</protein>